<feature type="compositionally biased region" description="Polar residues" evidence="2">
    <location>
        <begin position="8"/>
        <end position="17"/>
    </location>
</feature>
<gene>
    <name evidence="4" type="ORF">SI7747_04005110</name>
</gene>
<feature type="compositionally biased region" description="Polar residues" evidence="2">
    <location>
        <begin position="45"/>
        <end position="62"/>
    </location>
</feature>
<dbReference type="InterPro" id="IPR013087">
    <property type="entry name" value="Znf_C2H2_type"/>
</dbReference>
<proteinExistence type="predicted"/>
<dbReference type="Proteomes" id="UP001189122">
    <property type="component" value="Unassembled WGS sequence"/>
</dbReference>
<feature type="compositionally biased region" description="Low complexity" evidence="2">
    <location>
        <begin position="31"/>
        <end position="44"/>
    </location>
</feature>
<keyword evidence="5" id="KW-1185">Reference proteome</keyword>
<dbReference type="GO" id="GO:0003700">
    <property type="term" value="F:DNA-binding transcription factor activity"/>
    <property type="evidence" value="ECO:0007669"/>
    <property type="project" value="InterPro"/>
</dbReference>
<dbReference type="PANTHER" id="PTHR46547">
    <property type="entry name" value="ZINC FINGER PROTEIN GIS"/>
    <property type="match status" value="1"/>
</dbReference>
<organism evidence="4">
    <name type="scientific">Spirodela intermedia</name>
    <name type="common">Intermediate duckweed</name>
    <dbReference type="NCBI Taxonomy" id="51605"/>
    <lineage>
        <taxon>Eukaryota</taxon>
        <taxon>Viridiplantae</taxon>
        <taxon>Streptophyta</taxon>
        <taxon>Embryophyta</taxon>
        <taxon>Tracheophyta</taxon>
        <taxon>Spermatophyta</taxon>
        <taxon>Magnoliopsida</taxon>
        <taxon>Liliopsida</taxon>
        <taxon>Araceae</taxon>
        <taxon>Lemnoideae</taxon>
        <taxon>Spirodela</taxon>
    </lineage>
</organism>
<feature type="domain" description="C2H2-type" evidence="3">
    <location>
        <begin position="73"/>
        <end position="100"/>
    </location>
</feature>
<evidence type="ECO:0000313" key="5">
    <source>
        <dbReference type="Proteomes" id="UP001189122"/>
    </source>
</evidence>
<dbReference type="PROSITE" id="PS00028">
    <property type="entry name" value="ZINC_FINGER_C2H2_1"/>
    <property type="match status" value="1"/>
</dbReference>
<dbReference type="AlphaFoldDB" id="A0A7I8ILP2"/>
<dbReference type="GO" id="GO:0009739">
    <property type="term" value="P:response to gibberellin"/>
    <property type="evidence" value="ECO:0007669"/>
    <property type="project" value="InterPro"/>
</dbReference>
<dbReference type="PANTHER" id="PTHR46547:SF7">
    <property type="entry name" value="ZINC FINGER PROTEIN GIS"/>
    <property type="match status" value="1"/>
</dbReference>
<dbReference type="Gene3D" id="3.30.160.60">
    <property type="entry name" value="Classic Zinc Finger"/>
    <property type="match status" value="1"/>
</dbReference>
<dbReference type="GO" id="GO:0008270">
    <property type="term" value="F:zinc ion binding"/>
    <property type="evidence" value="ECO:0007669"/>
    <property type="project" value="UniProtKB-KW"/>
</dbReference>
<keyword evidence="1" id="KW-0863">Zinc-finger</keyword>
<dbReference type="GO" id="GO:0010090">
    <property type="term" value="P:trichome morphogenesis"/>
    <property type="evidence" value="ECO:0007669"/>
    <property type="project" value="InterPro"/>
</dbReference>
<dbReference type="Pfam" id="PF13912">
    <property type="entry name" value="zf-C2H2_6"/>
    <property type="match status" value="1"/>
</dbReference>
<keyword evidence="1" id="KW-0862">Zinc</keyword>
<dbReference type="InterPro" id="IPR036236">
    <property type="entry name" value="Znf_C2H2_sf"/>
</dbReference>
<dbReference type="EMBL" id="CACRZD030000004">
    <property type="protein sequence ID" value="CAA6658666.1"/>
    <property type="molecule type" value="Genomic_DNA"/>
</dbReference>
<feature type="region of interest" description="Disordered" evidence="2">
    <location>
        <begin position="1"/>
        <end position="65"/>
    </location>
</feature>
<reference evidence="4 5" key="1">
    <citation type="submission" date="2019-12" db="EMBL/GenBank/DDBJ databases">
        <authorList>
            <person name="Scholz U."/>
            <person name="Mascher M."/>
            <person name="Fiebig A."/>
        </authorList>
    </citation>
    <scope>NUCLEOTIDE SEQUENCE</scope>
</reference>
<sequence length="159" mass="17653">MGEREIQDTMTVDSFSQLPFFRPPPSARENSSPPQAAPSASLASTFRTRPRTNAPQKGTTVETRPRALRRWRFECHYCCRNFPTSQALGGHQNAHKRERQHAKRAHLQSTMGAHQYQQALGGAAAEGSIYGFMASAARLGVDHAFKPPVLSPTTLLRRP</sequence>
<dbReference type="EMBL" id="LR743591">
    <property type="protein sequence ID" value="CAA2618943.1"/>
    <property type="molecule type" value="Genomic_DNA"/>
</dbReference>
<keyword evidence="1" id="KW-0479">Metal-binding</keyword>
<evidence type="ECO:0000259" key="3">
    <source>
        <dbReference type="PROSITE" id="PS50157"/>
    </source>
</evidence>
<protein>
    <recommendedName>
        <fullName evidence="3">C2H2-type domain-containing protein</fullName>
    </recommendedName>
</protein>
<evidence type="ECO:0000313" key="4">
    <source>
        <dbReference type="EMBL" id="CAA2618943.1"/>
    </source>
</evidence>
<dbReference type="SUPFAM" id="SSF57667">
    <property type="entry name" value="beta-beta-alpha zinc fingers"/>
    <property type="match status" value="1"/>
</dbReference>
<evidence type="ECO:0000256" key="2">
    <source>
        <dbReference type="SAM" id="MobiDB-lite"/>
    </source>
</evidence>
<accession>A0A7I8ILP2</accession>
<dbReference type="InterPro" id="IPR044291">
    <property type="entry name" value="GIS/GIS2/ZFP8"/>
</dbReference>
<name>A0A7I8ILP2_SPIIN</name>
<dbReference type="PROSITE" id="PS50157">
    <property type="entry name" value="ZINC_FINGER_C2H2_2"/>
    <property type="match status" value="1"/>
</dbReference>
<evidence type="ECO:0000256" key="1">
    <source>
        <dbReference type="PROSITE-ProRule" id="PRU00042"/>
    </source>
</evidence>